<dbReference type="GO" id="GO:0016838">
    <property type="term" value="F:carbon-oxygen lyase activity, acting on phosphates"/>
    <property type="evidence" value="ECO:0007669"/>
    <property type="project" value="InterPro"/>
</dbReference>
<gene>
    <name evidence="4" type="ORF">PsYK624_127010</name>
</gene>
<proteinExistence type="inferred from homology"/>
<dbReference type="Proteomes" id="UP000703269">
    <property type="component" value="Unassembled WGS sequence"/>
</dbReference>
<dbReference type="OrthoDB" id="2998174at2759"/>
<name>A0A9P3LJB3_9APHY</name>
<evidence type="ECO:0000313" key="4">
    <source>
        <dbReference type="EMBL" id="GJE96504.1"/>
    </source>
</evidence>
<evidence type="ECO:0000256" key="1">
    <source>
        <dbReference type="ARBA" id="ARBA00007946"/>
    </source>
</evidence>
<feature type="region of interest" description="Disordered" evidence="3">
    <location>
        <begin position="1"/>
        <end position="32"/>
    </location>
</feature>
<evidence type="ECO:0000313" key="5">
    <source>
        <dbReference type="Proteomes" id="UP000703269"/>
    </source>
</evidence>
<dbReference type="SFLD" id="SFLDS00005">
    <property type="entry name" value="Isoprenoid_Synthase_Type_I"/>
    <property type="match status" value="1"/>
</dbReference>
<organism evidence="4 5">
    <name type="scientific">Phanerochaete sordida</name>
    <dbReference type="NCBI Taxonomy" id="48140"/>
    <lineage>
        <taxon>Eukaryota</taxon>
        <taxon>Fungi</taxon>
        <taxon>Dikarya</taxon>
        <taxon>Basidiomycota</taxon>
        <taxon>Agaricomycotina</taxon>
        <taxon>Agaricomycetes</taxon>
        <taxon>Polyporales</taxon>
        <taxon>Phanerochaetaceae</taxon>
        <taxon>Phanerochaete</taxon>
    </lineage>
</organism>
<keyword evidence="5" id="KW-1185">Reference proteome</keyword>
<comment type="similarity">
    <text evidence="1">Belongs to the trichodiene synthase family.</text>
</comment>
<sequence length="334" mass="36370">MRILPLESSSEDKASTLSEDHAPRSVSTSPEDLQTFSRRIVSELLARSGITPAPFPPPHFTTVDTLVRETLRTWDMGGIPPARVEEKTAFGLLFGTACYAHAHPDTQVLMALLIFCAACIDDGDVPAGAQAAFTARLLAGRAQAHPVLDGLVGVLARAPDVLNAYSAAVVAADTVNFVNSTRFEGLLGEMRLSGAAGLYPTYKRHKNGLNEVTAGTVWDKFAFPDVATHIQAIPDATLFIMYTNDVISFYKEELAGETENFVHDVAHVTGQDPRVVVQELADKAVACIHNVRDILEGEKEREAWESFLAGYLCLHLTAPRYHMGRLLGDEVQRT</sequence>
<comment type="caution">
    <text evidence="4">The sequence shown here is derived from an EMBL/GenBank/DDBJ whole genome shotgun (WGS) entry which is preliminary data.</text>
</comment>
<dbReference type="SUPFAM" id="SSF48576">
    <property type="entry name" value="Terpenoid synthases"/>
    <property type="match status" value="1"/>
</dbReference>
<dbReference type="SFLD" id="SFLDG01021">
    <property type="entry name" value="Trichodiene_Synthase_Like"/>
    <property type="match status" value="1"/>
</dbReference>
<dbReference type="EMBL" id="BPQB01000060">
    <property type="protein sequence ID" value="GJE96504.1"/>
    <property type="molecule type" value="Genomic_DNA"/>
</dbReference>
<dbReference type="Pfam" id="PF06330">
    <property type="entry name" value="TRI5"/>
    <property type="match status" value="1"/>
</dbReference>
<accession>A0A9P3LJB3</accession>
<dbReference type="InterPro" id="IPR008949">
    <property type="entry name" value="Isoprenoid_synthase_dom_sf"/>
</dbReference>
<evidence type="ECO:0000256" key="3">
    <source>
        <dbReference type="SAM" id="MobiDB-lite"/>
    </source>
</evidence>
<dbReference type="InterPro" id="IPR024652">
    <property type="entry name" value="Trichodiene_synth"/>
</dbReference>
<dbReference type="Gene3D" id="1.10.600.10">
    <property type="entry name" value="Farnesyl Diphosphate Synthase"/>
    <property type="match status" value="1"/>
</dbReference>
<protein>
    <recommendedName>
        <fullName evidence="6">Terpenoid synthase</fullName>
    </recommendedName>
</protein>
<keyword evidence="2" id="KW-0456">Lyase</keyword>
<evidence type="ECO:0008006" key="6">
    <source>
        <dbReference type="Google" id="ProtNLM"/>
    </source>
</evidence>
<reference evidence="4 5" key="1">
    <citation type="submission" date="2021-08" db="EMBL/GenBank/DDBJ databases">
        <title>Draft Genome Sequence of Phanerochaete sordida strain YK-624.</title>
        <authorList>
            <person name="Mori T."/>
            <person name="Dohra H."/>
            <person name="Suzuki T."/>
            <person name="Kawagishi H."/>
            <person name="Hirai H."/>
        </authorList>
    </citation>
    <scope>NUCLEOTIDE SEQUENCE [LARGE SCALE GENOMIC DNA]</scope>
    <source>
        <strain evidence="4 5">YK-624</strain>
    </source>
</reference>
<feature type="compositionally biased region" description="Basic and acidic residues" evidence="3">
    <location>
        <begin position="10"/>
        <end position="23"/>
    </location>
</feature>
<evidence type="ECO:0000256" key="2">
    <source>
        <dbReference type="ARBA" id="ARBA00023239"/>
    </source>
</evidence>
<dbReference type="AlphaFoldDB" id="A0A9P3LJB3"/>